<dbReference type="GO" id="GO:0008808">
    <property type="term" value="F:cardiolipin synthase activity"/>
    <property type="evidence" value="ECO:0007669"/>
    <property type="project" value="TreeGrafter"/>
</dbReference>
<dbReference type="GO" id="GO:0016020">
    <property type="term" value="C:membrane"/>
    <property type="evidence" value="ECO:0007669"/>
    <property type="project" value="TreeGrafter"/>
</dbReference>
<name>A0A1L6MXI9_9BACT</name>
<dbReference type="Proteomes" id="UP000185544">
    <property type="component" value="Chromosome"/>
</dbReference>
<accession>A0A1L6MXI9</accession>
<dbReference type="SMART" id="SM00155">
    <property type="entry name" value="PLDc"/>
    <property type="match status" value="2"/>
</dbReference>
<evidence type="ECO:0000313" key="2">
    <source>
        <dbReference type="EMBL" id="APS00199.1"/>
    </source>
</evidence>
<keyword evidence="3" id="KW-1185">Reference proteome</keyword>
<dbReference type="Pfam" id="PF13091">
    <property type="entry name" value="PLDc_2"/>
    <property type="match status" value="1"/>
</dbReference>
<sequence length="380" mass="43939">MKIDCPTLHTVPWFSVGEDRLRLLRNGEQAFPAMLESIENAQKEILMEFYWIGADPIGAMFRDALTRRAKVGVCVRVIYDAIGSLTTPYLWWQPLLQTGGEVSVYHALWPFDPTFKLSLLERRDHRKLLLVDGQDGFIGGINLALSWLPIHLGGKGWRDDLVHIQGATSQQIRAHFYLTWQSLTRSLPPVDVHRISRKNDSPVYILTDYLHHRQKIHREYLARMSAAKRSIDIANPYFVPNRLIRMGLFRAVARKVRVRVLLPANGDVSFVQFATEALIDSLLKHGIELYTLAKPMIHTKIVIIDNEFTMLGSYNLDERSRHKNLEMNLAIQDTAFADYATQGFEQDICSATKLDLYTWRQRPFLNRTIEWVAWGLRKLW</sequence>
<dbReference type="GO" id="GO:0032049">
    <property type="term" value="P:cardiolipin biosynthetic process"/>
    <property type="evidence" value="ECO:0007669"/>
    <property type="project" value="UniProtKB-ARBA"/>
</dbReference>
<dbReference type="PANTHER" id="PTHR21248:SF22">
    <property type="entry name" value="PHOSPHOLIPASE D"/>
    <property type="match status" value="1"/>
</dbReference>
<feature type="domain" description="PLD phosphodiesterase" evidence="1">
    <location>
        <begin position="120"/>
        <end position="147"/>
    </location>
</feature>
<dbReference type="InterPro" id="IPR025202">
    <property type="entry name" value="PLD-like_dom"/>
</dbReference>
<dbReference type="AlphaFoldDB" id="A0A1L6MXI9"/>
<dbReference type="CDD" id="cd09110">
    <property type="entry name" value="PLDc_CLS_1"/>
    <property type="match status" value="1"/>
</dbReference>
<evidence type="ECO:0000313" key="3">
    <source>
        <dbReference type="Proteomes" id="UP000185544"/>
    </source>
</evidence>
<protein>
    <recommendedName>
        <fullName evidence="1">PLD phosphodiesterase domain-containing protein</fullName>
    </recommendedName>
</protein>
<dbReference type="SUPFAM" id="SSF56024">
    <property type="entry name" value="Phospholipase D/nuclease"/>
    <property type="match status" value="2"/>
</dbReference>
<evidence type="ECO:0000259" key="1">
    <source>
        <dbReference type="PROSITE" id="PS50035"/>
    </source>
</evidence>
<dbReference type="InterPro" id="IPR001736">
    <property type="entry name" value="PLipase_D/transphosphatidylase"/>
</dbReference>
<dbReference type="EMBL" id="CP016908">
    <property type="protein sequence ID" value="APS00199.1"/>
    <property type="molecule type" value="Genomic_DNA"/>
</dbReference>
<feature type="domain" description="PLD phosphodiesterase" evidence="1">
    <location>
        <begin position="293"/>
        <end position="320"/>
    </location>
</feature>
<dbReference type="PANTHER" id="PTHR21248">
    <property type="entry name" value="CARDIOLIPIN SYNTHASE"/>
    <property type="match status" value="1"/>
</dbReference>
<dbReference type="RefSeq" id="WP_075276863.1">
    <property type="nucleotide sequence ID" value="NZ_CP016908.1"/>
</dbReference>
<proteinExistence type="predicted"/>
<dbReference type="Gene3D" id="3.30.870.10">
    <property type="entry name" value="Endonuclease Chain A"/>
    <property type="match status" value="2"/>
</dbReference>
<dbReference type="STRING" id="1882918.BCY86_05520"/>
<reference evidence="2 3" key="1">
    <citation type="submission" date="2016-08" db="EMBL/GenBank/DDBJ databases">
        <title>Identification and validation of antigenic proteins from Pajaroellobacter abortibovis using de-novo genome sequence assembly and reverse vaccinology.</title>
        <authorList>
            <person name="Welly B.T."/>
            <person name="Miller M.R."/>
            <person name="Stott J.L."/>
            <person name="Blanchard M.T."/>
            <person name="Islas-Trejo A.D."/>
            <person name="O'Rourke S.M."/>
            <person name="Young A.E."/>
            <person name="Medrano J.F."/>
            <person name="Van Eenennaam A.L."/>
        </authorList>
    </citation>
    <scope>NUCLEOTIDE SEQUENCE [LARGE SCALE GENOMIC DNA]</scope>
    <source>
        <strain evidence="2 3">BTF92-0548A/99-0131</strain>
    </source>
</reference>
<gene>
    <name evidence="2" type="ORF">BCY86_05520</name>
</gene>
<dbReference type="OrthoDB" id="9762009at2"/>
<dbReference type="PROSITE" id="PS50035">
    <property type="entry name" value="PLD"/>
    <property type="match status" value="2"/>
</dbReference>
<organism evidence="2 3">
    <name type="scientific">Pajaroellobacter abortibovis</name>
    <dbReference type="NCBI Taxonomy" id="1882918"/>
    <lineage>
        <taxon>Bacteria</taxon>
        <taxon>Pseudomonadati</taxon>
        <taxon>Myxococcota</taxon>
        <taxon>Polyangia</taxon>
        <taxon>Polyangiales</taxon>
        <taxon>Polyangiaceae</taxon>
    </lineage>
</organism>
<dbReference type="KEGG" id="pabo:BCY86_05520"/>